<protein>
    <recommendedName>
        <fullName evidence="9">NADH:quinone oxidoreductase/Mrp antiporter transmembrane domain-containing protein</fullName>
    </recommendedName>
</protein>
<feature type="domain" description="NADH:quinone oxidoreductase/Mrp antiporter transmembrane" evidence="9">
    <location>
        <begin position="55"/>
        <end position="324"/>
    </location>
</feature>
<keyword evidence="3" id="KW-1003">Cell membrane</keyword>
<evidence type="ECO:0000256" key="6">
    <source>
        <dbReference type="ARBA" id="ARBA00023136"/>
    </source>
</evidence>
<evidence type="ECO:0000256" key="5">
    <source>
        <dbReference type="ARBA" id="ARBA00022989"/>
    </source>
</evidence>
<sequence>MILEKNFVNPYLLFTFALPFLATLIYSLKDKEIRNWEFYLFLFLLIFSSVVIILANNLLLIYIFFEISTLASWRLVLLKRENEKAGSYLLYLNFSGAVLMLIGILLLLLENNFEKITYKTFNLANISRISFIAGILISCGIFAKSAIIPFYNWLPPVYAVSPIPVVALLAGIGENLGLILFYKIFLSGIIIENLFYNFISLLAIFSSLIAGGIAYFEKEPRKILAYSTISQLSFILFGLALKEEKAIVGSLILILAHALAKPGLFYKLKAQENNVSNFGYSLLSLSLIGIPPFLGFSGKLLIILGSLQRDLFLGILAIFSSIFTLLYTLKFYPLLKKEKGENIISTSIVYIFGLLLLLLGIIALIYFWGIIL</sequence>
<comment type="similarity">
    <text evidence="2">Belongs to the CPA3 antiporters (TC 2.A.63) subunit D family.</text>
</comment>
<dbReference type="GO" id="GO:0005886">
    <property type="term" value="C:plasma membrane"/>
    <property type="evidence" value="ECO:0007669"/>
    <property type="project" value="UniProtKB-SubCell"/>
</dbReference>
<comment type="caution">
    <text evidence="10">The sequence shown here is derived from an EMBL/GenBank/DDBJ whole genome shotgun (WGS) entry which is preliminary data.</text>
</comment>
<keyword evidence="5 8" id="KW-1133">Transmembrane helix</keyword>
<dbReference type="InterPro" id="IPR050586">
    <property type="entry name" value="CPA3_Na-H_Antiporter_D"/>
</dbReference>
<evidence type="ECO:0000256" key="7">
    <source>
        <dbReference type="RuleBase" id="RU000320"/>
    </source>
</evidence>
<feature type="transmembrane region" description="Helical" evidence="8">
    <location>
        <begin position="38"/>
        <end position="65"/>
    </location>
</feature>
<feature type="transmembrane region" description="Helical" evidence="8">
    <location>
        <begin position="129"/>
        <end position="151"/>
    </location>
</feature>
<feature type="transmembrane region" description="Helical" evidence="8">
    <location>
        <begin position="223"/>
        <end position="241"/>
    </location>
</feature>
<evidence type="ECO:0000259" key="9">
    <source>
        <dbReference type="Pfam" id="PF00361"/>
    </source>
</evidence>
<dbReference type="EMBL" id="DTDR01000032">
    <property type="protein sequence ID" value="HGK63151.1"/>
    <property type="molecule type" value="Genomic_DNA"/>
</dbReference>
<evidence type="ECO:0000256" key="1">
    <source>
        <dbReference type="ARBA" id="ARBA00004651"/>
    </source>
</evidence>
<dbReference type="PANTHER" id="PTHR42703">
    <property type="entry name" value="NADH DEHYDROGENASE"/>
    <property type="match status" value="1"/>
</dbReference>
<name>A0A7V4E2B0_UNCW3</name>
<evidence type="ECO:0000256" key="2">
    <source>
        <dbReference type="ARBA" id="ARBA00005346"/>
    </source>
</evidence>
<dbReference type="AlphaFoldDB" id="A0A7V4E2B0"/>
<feature type="transmembrane region" description="Helical" evidence="8">
    <location>
        <begin position="194"/>
        <end position="217"/>
    </location>
</feature>
<dbReference type="Pfam" id="PF00361">
    <property type="entry name" value="Proton_antipo_M"/>
    <property type="match status" value="1"/>
</dbReference>
<feature type="transmembrane region" description="Helical" evidence="8">
    <location>
        <begin position="6"/>
        <end position="26"/>
    </location>
</feature>
<dbReference type="PANTHER" id="PTHR42703:SF1">
    <property type="entry name" value="NA(+)_H(+) ANTIPORTER SUBUNIT D1"/>
    <property type="match status" value="1"/>
</dbReference>
<feature type="transmembrane region" description="Helical" evidence="8">
    <location>
        <begin position="311"/>
        <end position="329"/>
    </location>
</feature>
<accession>A0A7V4E2B0</accession>
<feature type="transmembrane region" description="Helical" evidence="8">
    <location>
        <begin position="85"/>
        <end position="109"/>
    </location>
</feature>
<gene>
    <name evidence="10" type="ORF">ENU74_00905</name>
</gene>
<evidence type="ECO:0000256" key="3">
    <source>
        <dbReference type="ARBA" id="ARBA00022475"/>
    </source>
</evidence>
<keyword evidence="4 7" id="KW-0812">Transmembrane</keyword>
<evidence type="ECO:0000256" key="4">
    <source>
        <dbReference type="ARBA" id="ARBA00022692"/>
    </source>
</evidence>
<feature type="transmembrane region" description="Helical" evidence="8">
    <location>
        <begin position="349"/>
        <end position="371"/>
    </location>
</feature>
<evidence type="ECO:0000256" key="8">
    <source>
        <dbReference type="SAM" id="Phobius"/>
    </source>
</evidence>
<feature type="transmembrane region" description="Helical" evidence="8">
    <location>
        <begin position="248"/>
        <end position="266"/>
    </location>
</feature>
<evidence type="ECO:0000313" key="10">
    <source>
        <dbReference type="EMBL" id="HGK63151.1"/>
    </source>
</evidence>
<dbReference type="InterPro" id="IPR001750">
    <property type="entry name" value="ND/Mrp_TM"/>
</dbReference>
<keyword evidence="6 8" id="KW-0472">Membrane</keyword>
<proteinExistence type="inferred from homology"/>
<feature type="transmembrane region" description="Helical" evidence="8">
    <location>
        <begin position="278"/>
        <end position="304"/>
    </location>
</feature>
<reference evidence="10" key="1">
    <citation type="journal article" date="2020" name="mSystems">
        <title>Genome- and Community-Level Interaction Insights into Carbon Utilization and Element Cycling Functions of Hydrothermarchaeota in Hydrothermal Sediment.</title>
        <authorList>
            <person name="Zhou Z."/>
            <person name="Liu Y."/>
            <person name="Xu W."/>
            <person name="Pan J."/>
            <person name="Luo Z.H."/>
            <person name="Li M."/>
        </authorList>
    </citation>
    <scope>NUCLEOTIDE SEQUENCE [LARGE SCALE GENOMIC DNA]</scope>
    <source>
        <strain evidence="10">SpSt-697</strain>
    </source>
</reference>
<comment type="subcellular location">
    <subcellularLocation>
        <location evidence="1">Cell membrane</location>
        <topology evidence="1">Multi-pass membrane protein</topology>
    </subcellularLocation>
    <subcellularLocation>
        <location evidence="7">Membrane</location>
        <topology evidence="7">Multi-pass membrane protein</topology>
    </subcellularLocation>
</comment>
<organism evidence="10">
    <name type="scientific">candidate division WOR-3 bacterium</name>
    <dbReference type="NCBI Taxonomy" id="2052148"/>
    <lineage>
        <taxon>Bacteria</taxon>
        <taxon>Bacteria division WOR-3</taxon>
    </lineage>
</organism>
<feature type="transmembrane region" description="Helical" evidence="8">
    <location>
        <begin position="163"/>
        <end position="182"/>
    </location>
</feature>